<keyword evidence="4 6" id="KW-0802">TPR repeat</keyword>
<dbReference type="SMART" id="SM00028">
    <property type="entry name" value="TPR"/>
    <property type="match status" value="6"/>
</dbReference>
<evidence type="ECO:0000259" key="7">
    <source>
        <dbReference type="SMART" id="SM00727"/>
    </source>
</evidence>
<feature type="repeat" description="TPR" evidence="6">
    <location>
        <begin position="6"/>
        <end position="39"/>
    </location>
</feature>
<dbReference type="FunFam" id="1.25.40.10:FF:000010">
    <property type="entry name" value="Stress-induced phosphoprotein 1"/>
    <property type="match status" value="1"/>
</dbReference>
<feature type="domain" description="STI1" evidence="7">
    <location>
        <begin position="270"/>
        <end position="309"/>
    </location>
</feature>
<dbReference type="SUPFAM" id="SSF48452">
    <property type="entry name" value="TPR-like"/>
    <property type="match status" value="2"/>
</dbReference>
<dbReference type="PANTHER" id="PTHR22904">
    <property type="entry name" value="TPR REPEAT CONTAINING PROTEIN"/>
    <property type="match status" value="1"/>
</dbReference>
<evidence type="ECO:0000256" key="2">
    <source>
        <dbReference type="ARBA" id="ARBA00022490"/>
    </source>
</evidence>
<dbReference type="Gene3D" id="1.25.40.10">
    <property type="entry name" value="Tetratricopeptide repeat domain"/>
    <property type="match status" value="2"/>
</dbReference>
<reference evidence="8" key="1">
    <citation type="submission" date="2014-05" db="EMBL/GenBank/DDBJ databases">
        <authorList>
            <person name="Chronopoulou M."/>
        </authorList>
    </citation>
    <scope>NUCLEOTIDE SEQUENCE</scope>
    <source>
        <tissue evidence="8">Whole organism</tissue>
    </source>
</reference>
<dbReference type="SMART" id="SM00727">
    <property type="entry name" value="STI1"/>
    <property type="match status" value="1"/>
</dbReference>
<evidence type="ECO:0000256" key="1">
    <source>
        <dbReference type="ARBA" id="ARBA00004496"/>
    </source>
</evidence>
<evidence type="ECO:0000256" key="3">
    <source>
        <dbReference type="ARBA" id="ARBA00022737"/>
    </source>
</evidence>
<evidence type="ECO:0000256" key="4">
    <source>
        <dbReference type="ARBA" id="ARBA00022803"/>
    </source>
</evidence>
<dbReference type="InterPro" id="IPR019734">
    <property type="entry name" value="TPR_rpt"/>
</dbReference>
<dbReference type="PANTHER" id="PTHR22904:SF523">
    <property type="entry name" value="STRESS-INDUCED-PHOSPHOPROTEIN 1"/>
    <property type="match status" value="1"/>
</dbReference>
<name>A0A0K2TTK7_LEPSM</name>
<dbReference type="PROSITE" id="PS50005">
    <property type="entry name" value="TPR"/>
    <property type="match status" value="5"/>
</dbReference>
<sequence>MSKEAALKEKELGNAAYKKRDFPTAIVHYKKAIELIPSEVTFRTNLAAVYFEEKEFDECIKICEEAIEIGRENRADFKFIAKAYARIGNAYKKMKDLEKAKMAFEKALTEHRTPDYRSSLSEIESAIKKEVEESYRNPDLAEEEKNKGNELFKKGDFSTAIQHYSEAIRRNPDESKIYSNRAACYTKLMSFDLALKDCEKAIELDPTFIKAYLRKANALKGMGKTSQATVAYEKALEIDPTCSEASEGRRNCMMQASADPEERRNRAMNDPEITKILSDPAMRMILEQMQSDPASIQEHLKNPEIAQKFMKLKDSGLISVGYK</sequence>
<dbReference type="EMBL" id="HACA01011641">
    <property type="protein sequence ID" value="CDW29002.1"/>
    <property type="molecule type" value="Transcribed_RNA"/>
</dbReference>
<proteinExistence type="predicted"/>
<evidence type="ECO:0000256" key="5">
    <source>
        <dbReference type="ARBA" id="ARBA00026193"/>
    </source>
</evidence>
<feature type="repeat" description="TPR" evidence="6">
    <location>
        <begin position="209"/>
        <end position="242"/>
    </location>
</feature>
<comment type="subcellular location">
    <subcellularLocation>
        <location evidence="1">Cytoplasm</location>
    </subcellularLocation>
</comment>
<keyword evidence="3" id="KW-0677">Repeat</keyword>
<dbReference type="InterPro" id="IPR041243">
    <property type="entry name" value="STI1/HOP_DP"/>
</dbReference>
<dbReference type="Pfam" id="PF17830">
    <property type="entry name" value="STI1-HOP_DP"/>
    <property type="match status" value="1"/>
</dbReference>
<feature type="repeat" description="TPR" evidence="6">
    <location>
        <begin position="175"/>
        <end position="208"/>
    </location>
</feature>
<dbReference type="FunFam" id="1.25.40.10:FF:000027">
    <property type="entry name" value="stress-induced-phosphoprotein 1 isoform X1"/>
    <property type="match status" value="1"/>
</dbReference>
<dbReference type="FunFam" id="1.10.260.100:FF:000002">
    <property type="entry name" value="Stress-induced-phosphoprotein 1 (Hsp70/Hsp90-organizing)"/>
    <property type="match status" value="1"/>
</dbReference>
<dbReference type="OrthoDB" id="2423701at2759"/>
<dbReference type="Gene3D" id="1.10.260.100">
    <property type="match status" value="1"/>
</dbReference>
<dbReference type="InterPro" id="IPR006636">
    <property type="entry name" value="STI1_HS-bd"/>
</dbReference>
<organism evidence="8">
    <name type="scientific">Lepeophtheirus salmonis</name>
    <name type="common">Salmon louse</name>
    <name type="synonym">Caligus salmonis</name>
    <dbReference type="NCBI Taxonomy" id="72036"/>
    <lineage>
        <taxon>Eukaryota</taxon>
        <taxon>Metazoa</taxon>
        <taxon>Ecdysozoa</taxon>
        <taxon>Arthropoda</taxon>
        <taxon>Crustacea</taxon>
        <taxon>Multicrustacea</taxon>
        <taxon>Hexanauplia</taxon>
        <taxon>Copepoda</taxon>
        <taxon>Siphonostomatoida</taxon>
        <taxon>Caligidae</taxon>
        <taxon>Lepeophtheirus</taxon>
    </lineage>
</organism>
<evidence type="ECO:0000256" key="6">
    <source>
        <dbReference type="PROSITE-ProRule" id="PRU00339"/>
    </source>
</evidence>
<dbReference type="AlphaFoldDB" id="A0A0K2TTK7"/>
<feature type="repeat" description="TPR" evidence="6">
    <location>
        <begin position="81"/>
        <end position="114"/>
    </location>
</feature>
<evidence type="ECO:0000313" key="8">
    <source>
        <dbReference type="EMBL" id="CDW29002.1"/>
    </source>
</evidence>
<keyword evidence="2" id="KW-0963">Cytoplasm</keyword>
<accession>A0A0K2TTK7</accession>
<dbReference type="GO" id="GO:0051879">
    <property type="term" value="F:Hsp90 protein binding"/>
    <property type="evidence" value="ECO:0007669"/>
    <property type="project" value="TreeGrafter"/>
</dbReference>
<feature type="repeat" description="TPR" evidence="6">
    <location>
        <begin position="141"/>
        <end position="174"/>
    </location>
</feature>
<dbReference type="Pfam" id="PF00515">
    <property type="entry name" value="TPR_1"/>
    <property type="match status" value="3"/>
</dbReference>
<dbReference type="InterPro" id="IPR011990">
    <property type="entry name" value="TPR-like_helical_dom_sf"/>
</dbReference>
<dbReference type="Pfam" id="PF13424">
    <property type="entry name" value="TPR_12"/>
    <property type="match status" value="1"/>
</dbReference>
<protein>
    <recommendedName>
        <fullName evidence="5">Stress-induced-phosphoprotein 1</fullName>
    </recommendedName>
</protein>
<dbReference type="GO" id="GO:0005737">
    <property type="term" value="C:cytoplasm"/>
    <property type="evidence" value="ECO:0007669"/>
    <property type="project" value="UniProtKB-SubCell"/>
</dbReference>